<sequence length="564" mass="60713">MLNRIFGWAGYEWARSPSTGNMSDTTSPVYPNRPIRPLPKRRIRSKLSDDQANSIVYPSPPTASAPLFGFPQSESSPRLDQQPLTTPPQGAARVRLSYNWQNEAASDDEPERDRHWSREYSSDAAAARPSLVTSFTLATRPPAPNSTSSSIDGYESFENTNNKKKRKIPGPGSSGGHSANLSTDLANMGITGGTEADGTGGGAEQYYGSGSSAIPVAGSGTGISGAGRGRYGRTGKAINQLRPLGASTNGLNAFASKGGSRTKTDASAGEGRVPQSEPGIISAAIANAAGQGPLTPAKGKENVSLLSQQNTQTSTPQKKEFTFTCESDSSNKIVWPGQNGAFATQSSPSGSYVPNSMPKVQHRGGGVPQSTQSQSSHQANPQQASAPNGQQVPPQETARPRRSASKEYALQARQRMKQQRYNNFVNPMKREDIWVCEFCEYESIFGEPPKALIRQYEARDRAARKQEEERRRLLEKAKMKGRKGKKSAKNTKNSAANQQAPSNSQRYEEHPDDIPLPEGQQGEEYYEDEFDDEPLAPAPPLNSRTGTANNGDLAVPHPGHPPGT</sequence>
<feature type="region of interest" description="Disordered" evidence="1">
    <location>
        <begin position="102"/>
        <end position="407"/>
    </location>
</feature>
<feature type="compositionally biased region" description="Polar residues" evidence="1">
    <location>
        <begin position="176"/>
        <end position="185"/>
    </location>
</feature>
<feature type="compositionally biased region" description="Gly residues" evidence="1">
    <location>
        <begin position="219"/>
        <end position="229"/>
    </location>
</feature>
<feature type="compositionally biased region" description="Polar residues" evidence="1">
    <location>
        <begin position="368"/>
        <end position="394"/>
    </location>
</feature>
<keyword evidence="3" id="KW-1185">Reference proteome</keyword>
<feature type="compositionally biased region" description="Basic residues" evidence="1">
    <location>
        <begin position="479"/>
        <end position="489"/>
    </location>
</feature>
<dbReference type="AlphaFoldDB" id="A0A6A6H312"/>
<feature type="compositionally biased region" description="Low complexity" evidence="1">
    <location>
        <begin position="490"/>
        <end position="500"/>
    </location>
</feature>
<dbReference type="EMBL" id="ML991818">
    <property type="protein sequence ID" value="KAF2232218.1"/>
    <property type="molecule type" value="Genomic_DNA"/>
</dbReference>
<feature type="compositionally biased region" description="Polar residues" evidence="1">
    <location>
        <begin position="72"/>
        <end position="88"/>
    </location>
</feature>
<feature type="compositionally biased region" description="Polar residues" evidence="1">
    <location>
        <begin position="304"/>
        <end position="316"/>
    </location>
</feature>
<feature type="compositionally biased region" description="Low complexity" evidence="1">
    <location>
        <begin position="280"/>
        <end position="289"/>
    </location>
</feature>
<reference evidence="2" key="1">
    <citation type="journal article" date="2020" name="Stud. Mycol.">
        <title>101 Dothideomycetes genomes: a test case for predicting lifestyles and emergence of pathogens.</title>
        <authorList>
            <person name="Haridas S."/>
            <person name="Albert R."/>
            <person name="Binder M."/>
            <person name="Bloem J."/>
            <person name="Labutti K."/>
            <person name="Salamov A."/>
            <person name="Andreopoulos B."/>
            <person name="Baker S."/>
            <person name="Barry K."/>
            <person name="Bills G."/>
            <person name="Bluhm B."/>
            <person name="Cannon C."/>
            <person name="Castanera R."/>
            <person name="Culley D."/>
            <person name="Daum C."/>
            <person name="Ezra D."/>
            <person name="Gonzalez J."/>
            <person name="Henrissat B."/>
            <person name="Kuo A."/>
            <person name="Liang C."/>
            <person name="Lipzen A."/>
            <person name="Lutzoni F."/>
            <person name="Magnuson J."/>
            <person name="Mondo S."/>
            <person name="Nolan M."/>
            <person name="Ohm R."/>
            <person name="Pangilinan J."/>
            <person name="Park H.-J."/>
            <person name="Ramirez L."/>
            <person name="Alfaro M."/>
            <person name="Sun H."/>
            <person name="Tritt A."/>
            <person name="Yoshinaga Y."/>
            <person name="Zwiers L.-H."/>
            <person name="Turgeon B."/>
            <person name="Goodwin S."/>
            <person name="Spatafora J."/>
            <person name="Crous P."/>
            <person name="Grigoriev I."/>
        </authorList>
    </citation>
    <scope>NUCLEOTIDE SEQUENCE</scope>
    <source>
        <strain evidence="2">Tuck. ex Michener</strain>
    </source>
</reference>
<accession>A0A6A6H312</accession>
<feature type="compositionally biased region" description="Polar residues" evidence="1">
    <location>
        <begin position="16"/>
        <end position="29"/>
    </location>
</feature>
<feature type="compositionally biased region" description="Basic and acidic residues" evidence="1">
    <location>
        <begin position="111"/>
        <end position="121"/>
    </location>
</feature>
<evidence type="ECO:0000256" key="1">
    <source>
        <dbReference type="SAM" id="MobiDB-lite"/>
    </source>
</evidence>
<proteinExistence type="predicted"/>
<feature type="compositionally biased region" description="Polar residues" evidence="1">
    <location>
        <begin position="341"/>
        <end position="354"/>
    </location>
</feature>
<feature type="compositionally biased region" description="Basic and acidic residues" evidence="1">
    <location>
        <begin position="458"/>
        <end position="478"/>
    </location>
</feature>
<evidence type="ECO:0000313" key="2">
    <source>
        <dbReference type="EMBL" id="KAF2232218.1"/>
    </source>
</evidence>
<feature type="region of interest" description="Disordered" evidence="1">
    <location>
        <begin position="458"/>
        <end position="564"/>
    </location>
</feature>
<gene>
    <name evidence="2" type="ORF">EV356DRAFT_517696</name>
</gene>
<feature type="region of interest" description="Disordered" evidence="1">
    <location>
        <begin position="14"/>
        <end position="90"/>
    </location>
</feature>
<dbReference type="OrthoDB" id="4174342at2759"/>
<dbReference type="Proteomes" id="UP000800092">
    <property type="component" value="Unassembled WGS sequence"/>
</dbReference>
<feature type="compositionally biased region" description="Acidic residues" evidence="1">
    <location>
        <begin position="524"/>
        <end position="534"/>
    </location>
</feature>
<name>A0A6A6H312_VIRVR</name>
<evidence type="ECO:0000313" key="3">
    <source>
        <dbReference type="Proteomes" id="UP000800092"/>
    </source>
</evidence>
<organism evidence="2 3">
    <name type="scientific">Viridothelium virens</name>
    <name type="common">Speckled blister lichen</name>
    <name type="synonym">Trypethelium virens</name>
    <dbReference type="NCBI Taxonomy" id="1048519"/>
    <lineage>
        <taxon>Eukaryota</taxon>
        <taxon>Fungi</taxon>
        <taxon>Dikarya</taxon>
        <taxon>Ascomycota</taxon>
        <taxon>Pezizomycotina</taxon>
        <taxon>Dothideomycetes</taxon>
        <taxon>Dothideomycetes incertae sedis</taxon>
        <taxon>Trypetheliales</taxon>
        <taxon>Trypetheliaceae</taxon>
        <taxon>Viridothelium</taxon>
    </lineage>
</organism>
<protein>
    <submittedName>
        <fullName evidence="2">Uncharacterized protein</fullName>
    </submittedName>
</protein>